<accession>A0AAV4VKM6</accession>
<evidence type="ECO:0000313" key="2">
    <source>
        <dbReference type="Proteomes" id="UP001054837"/>
    </source>
</evidence>
<sequence>MDQVVRSNCTVRCGIFFSNFRNHKKIFFVGDPKCCITSLISSFYLSNTCTLEAFHDFGHWQLYACHIIRNSVKSHFILYDVKCPNLADSCEGCWHKADVFVFCYSLDDVARTTKFLTKWKHELQDCISKKPLVWLGISEKPVDKLKCVNGYAMARKKSPEFLYKFRNLYNVSLITELSILSERDVRDLFHMITDLST</sequence>
<organism evidence="1 2">
    <name type="scientific">Caerostris darwini</name>
    <dbReference type="NCBI Taxonomy" id="1538125"/>
    <lineage>
        <taxon>Eukaryota</taxon>
        <taxon>Metazoa</taxon>
        <taxon>Ecdysozoa</taxon>
        <taxon>Arthropoda</taxon>
        <taxon>Chelicerata</taxon>
        <taxon>Arachnida</taxon>
        <taxon>Araneae</taxon>
        <taxon>Araneomorphae</taxon>
        <taxon>Entelegynae</taxon>
        <taxon>Araneoidea</taxon>
        <taxon>Araneidae</taxon>
        <taxon>Caerostris</taxon>
    </lineage>
</organism>
<protein>
    <submittedName>
        <fullName evidence="1">Uncharacterized protein</fullName>
    </submittedName>
</protein>
<dbReference type="Gene3D" id="3.40.50.300">
    <property type="entry name" value="P-loop containing nucleotide triphosphate hydrolases"/>
    <property type="match status" value="1"/>
</dbReference>
<evidence type="ECO:0000313" key="1">
    <source>
        <dbReference type="EMBL" id="GIY70509.1"/>
    </source>
</evidence>
<keyword evidence="2" id="KW-1185">Reference proteome</keyword>
<proteinExistence type="predicted"/>
<comment type="caution">
    <text evidence="1">The sequence shown here is derived from an EMBL/GenBank/DDBJ whole genome shotgun (WGS) entry which is preliminary data.</text>
</comment>
<name>A0AAV4VKM6_9ARAC</name>
<dbReference type="InterPro" id="IPR027417">
    <property type="entry name" value="P-loop_NTPase"/>
</dbReference>
<reference evidence="1 2" key="1">
    <citation type="submission" date="2021-06" db="EMBL/GenBank/DDBJ databases">
        <title>Caerostris darwini draft genome.</title>
        <authorList>
            <person name="Kono N."/>
            <person name="Arakawa K."/>
        </authorList>
    </citation>
    <scope>NUCLEOTIDE SEQUENCE [LARGE SCALE GENOMIC DNA]</scope>
</reference>
<dbReference type="AlphaFoldDB" id="A0AAV4VKM6"/>
<dbReference type="Proteomes" id="UP001054837">
    <property type="component" value="Unassembled WGS sequence"/>
</dbReference>
<gene>
    <name evidence="1" type="ORF">CDAR_492121</name>
</gene>
<dbReference type="EMBL" id="BPLQ01013182">
    <property type="protein sequence ID" value="GIY70509.1"/>
    <property type="molecule type" value="Genomic_DNA"/>
</dbReference>
<dbReference type="SUPFAM" id="SSF52540">
    <property type="entry name" value="P-loop containing nucleoside triphosphate hydrolases"/>
    <property type="match status" value="1"/>
</dbReference>